<keyword evidence="3" id="KW-1133">Transmembrane helix</keyword>
<sequence length="231" mass="26673">MPINLQVRWGRILLLINLCLFSFAVLLNMWALRGWNSFGNKELLQASNSHHRDPLGYYPLLDVATYGPMRFDAELRGKSIFKGPPSELLDNAWSKLVNQPMILVDNEALQSFDPTSKPSKGVDGHYYATVEVYHQLHCLDIIRKFIWRNHYQHVDTFMDPPQMVWEHVDHCIDLLRQVLMCNGDIGLIFYTDVGKEQPIARVSTTHMCRNFSQITEWVNGHDSELGVFAEV</sequence>
<dbReference type="GO" id="GO:0043386">
    <property type="term" value="P:mycotoxin biosynthetic process"/>
    <property type="evidence" value="ECO:0007669"/>
    <property type="project" value="InterPro"/>
</dbReference>
<keyword evidence="5" id="KW-1185">Reference proteome</keyword>
<reference evidence="4" key="1">
    <citation type="submission" date="2023-10" db="EMBL/GenBank/DDBJ databases">
        <authorList>
            <person name="Hackl T."/>
        </authorList>
    </citation>
    <scope>NUCLEOTIDE SEQUENCE</scope>
</reference>
<comment type="similarity">
    <text evidence="2">Belongs to the ustYa family.</text>
</comment>
<dbReference type="Proteomes" id="UP001295740">
    <property type="component" value="Unassembled WGS sequence"/>
</dbReference>
<feature type="transmembrane region" description="Helical" evidence="3">
    <location>
        <begin position="12"/>
        <end position="32"/>
    </location>
</feature>
<comment type="caution">
    <text evidence="4">The sequence shown here is derived from an EMBL/GenBank/DDBJ whole genome shotgun (WGS) entry which is preliminary data.</text>
</comment>
<protein>
    <submittedName>
        <fullName evidence="4">Uu.00g133490.m01.CDS01</fullName>
    </submittedName>
</protein>
<keyword evidence="3" id="KW-0812">Transmembrane</keyword>
<dbReference type="EMBL" id="CAUWAG010000011">
    <property type="protein sequence ID" value="CAJ2508323.1"/>
    <property type="molecule type" value="Genomic_DNA"/>
</dbReference>
<dbReference type="AlphaFoldDB" id="A0AAI8VNV2"/>
<dbReference type="PANTHER" id="PTHR33365:SF4">
    <property type="entry name" value="CYCLOCHLOROTINE BIOSYNTHESIS PROTEIN O"/>
    <property type="match status" value="1"/>
</dbReference>
<organism evidence="4 5">
    <name type="scientific">Anthostomella pinea</name>
    <dbReference type="NCBI Taxonomy" id="933095"/>
    <lineage>
        <taxon>Eukaryota</taxon>
        <taxon>Fungi</taxon>
        <taxon>Dikarya</taxon>
        <taxon>Ascomycota</taxon>
        <taxon>Pezizomycotina</taxon>
        <taxon>Sordariomycetes</taxon>
        <taxon>Xylariomycetidae</taxon>
        <taxon>Xylariales</taxon>
        <taxon>Xylariaceae</taxon>
        <taxon>Anthostomella</taxon>
    </lineage>
</organism>
<evidence type="ECO:0000256" key="3">
    <source>
        <dbReference type="SAM" id="Phobius"/>
    </source>
</evidence>
<evidence type="ECO:0000313" key="4">
    <source>
        <dbReference type="EMBL" id="CAJ2508323.1"/>
    </source>
</evidence>
<evidence type="ECO:0000256" key="1">
    <source>
        <dbReference type="ARBA" id="ARBA00004685"/>
    </source>
</evidence>
<name>A0AAI8VNV2_9PEZI</name>
<evidence type="ECO:0000256" key="2">
    <source>
        <dbReference type="ARBA" id="ARBA00035112"/>
    </source>
</evidence>
<evidence type="ECO:0000313" key="5">
    <source>
        <dbReference type="Proteomes" id="UP001295740"/>
    </source>
</evidence>
<dbReference type="InterPro" id="IPR021765">
    <property type="entry name" value="UstYa-like"/>
</dbReference>
<gene>
    <name evidence="4" type="ORF">KHLLAP_LOCUS8791</name>
</gene>
<dbReference type="Pfam" id="PF11807">
    <property type="entry name" value="UstYa"/>
    <property type="match status" value="1"/>
</dbReference>
<keyword evidence="3" id="KW-0472">Membrane</keyword>
<proteinExistence type="inferred from homology"/>
<dbReference type="PANTHER" id="PTHR33365">
    <property type="entry name" value="YALI0B05434P"/>
    <property type="match status" value="1"/>
</dbReference>
<accession>A0AAI8VNV2</accession>
<comment type="pathway">
    <text evidence="1">Mycotoxin biosynthesis.</text>
</comment>